<sequence length="108" mass="12090">MKIVNTLDGYQLQAATTAIYPEKTALHYLSLGLSSEVGEFNGKLAKWLRKDGDYPKDDLIDELGDVLWFVSELARLHNIDLSLLAQKNLDKLSSRKQRGVLKGSGDNR</sequence>
<dbReference type="SUPFAM" id="SSF101386">
    <property type="entry name" value="all-alpha NTP pyrophosphatases"/>
    <property type="match status" value="1"/>
</dbReference>
<dbReference type="PIRSF" id="PIRSF006639">
    <property type="entry name" value="UCP006639_pph"/>
    <property type="match status" value="1"/>
</dbReference>
<dbReference type="Proteomes" id="UP001304187">
    <property type="component" value="Segment"/>
</dbReference>
<accession>A0AAX3ZWB8</accession>
<organism evidence="2 3">
    <name type="scientific">Roseobacter phage CRP-171</name>
    <dbReference type="NCBI Taxonomy" id="3072846"/>
    <lineage>
        <taxon>Viruses</taxon>
        <taxon>Duplodnaviria</taxon>
        <taxon>Heunggongvirae</taxon>
        <taxon>Uroviricota</taxon>
        <taxon>Caudoviricetes</taxon>
        <taxon>Autographivirales</taxon>
        <taxon>Autographivirales incertae sedis</taxon>
        <taxon>Oceanidvirus</taxon>
        <taxon>Oceanidvirus CRP171</taxon>
    </lineage>
</organism>
<name>A0AAX3ZWB8_9CAUD</name>
<dbReference type="Gene3D" id="1.10.287.1080">
    <property type="entry name" value="MazG-like"/>
    <property type="match status" value="1"/>
</dbReference>
<evidence type="ECO:0000313" key="3">
    <source>
        <dbReference type="Proteomes" id="UP001304187"/>
    </source>
</evidence>
<evidence type="ECO:0000313" key="2">
    <source>
        <dbReference type="EMBL" id="WMM95060.1"/>
    </source>
</evidence>
<dbReference type="InterPro" id="IPR004518">
    <property type="entry name" value="MazG-like_dom"/>
</dbReference>
<dbReference type="CDD" id="cd11541">
    <property type="entry name" value="NTP-PPase_u4"/>
    <property type="match status" value="1"/>
</dbReference>
<dbReference type="Pfam" id="PF03819">
    <property type="entry name" value="MazG"/>
    <property type="match status" value="1"/>
</dbReference>
<dbReference type="InterPro" id="IPR011379">
    <property type="entry name" value="MazG-related_GP37"/>
</dbReference>
<keyword evidence="3" id="KW-1185">Reference proteome</keyword>
<protein>
    <submittedName>
        <fullName evidence="2">Nucleotide pyrophosphohydrolase</fullName>
    </submittedName>
</protein>
<reference evidence="2 3" key="1">
    <citation type="submission" date="2023-08" db="EMBL/GenBank/DDBJ databases">
        <authorList>
            <person name="Du S."/>
            <person name="Wu Z."/>
            <person name="Wu Y."/>
            <person name="Yang M."/>
            <person name="Shao J."/>
            <person name="Liu H."/>
            <person name="Zhao Y."/>
            <person name="Zhang Z."/>
        </authorList>
    </citation>
    <scope>NUCLEOTIDE SEQUENCE [LARGE SCALE GENOMIC DNA]</scope>
</reference>
<gene>
    <name evidence="2" type="ORF">CRP171_gp21</name>
</gene>
<dbReference type="EMBL" id="OR420737">
    <property type="protein sequence ID" value="WMM95060.1"/>
    <property type="molecule type" value="Genomic_DNA"/>
</dbReference>
<evidence type="ECO:0000259" key="1">
    <source>
        <dbReference type="Pfam" id="PF03819"/>
    </source>
</evidence>
<feature type="domain" description="NTP pyrophosphohydrolase MazG-like" evidence="1">
    <location>
        <begin position="29"/>
        <end position="97"/>
    </location>
</feature>
<proteinExistence type="predicted"/>